<evidence type="ECO:0000313" key="2">
    <source>
        <dbReference type="EMBL" id="QJA57527.1"/>
    </source>
</evidence>
<dbReference type="GO" id="GO:0003677">
    <property type="term" value="F:DNA binding"/>
    <property type="evidence" value="ECO:0007669"/>
    <property type="project" value="InterPro"/>
</dbReference>
<dbReference type="EMBL" id="MT141278">
    <property type="protein sequence ID" value="QJA57527.1"/>
    <property type="molecule type" value="Genomic_DNA"/>
</dbReference>
<protein>
    <submittedName>
        <fullName evidence="2">Putative nuclease</fullName>
    </submittedName>
</protein>
<dbReference type="SUPFAM" id="SSF47781">
    <property type="entry name" value="RuvA domain 2-like"/>
    <property type="match status" value="1"/>
</dbReference>
<name>A0A6M3IKH0_9ZZZZ</name>
<dbReference type="InterPro" id="IPR010994">
    <property type="entry name" value="RuvA_2-like"/>
</dbReference>
<evidence type="ECO:0000259" key="1">
    <source>
        <dbReference type="Pfam" id="PF02732"/>
    </source>
</evidence>
<sequence length="244" mass="27351">MIYLDDRVGAKELFPYFGVGSCKIQRLSYGDVMFTGNGPEGVTYRIGIERKVVRDLISSMANGRLVGHQLAGMKNSYNVVYVLVEGAFRPAQDSGLVEMYSRHCWHVADFGESRRRFMYRDIVAFLNTLGICGGVTVLRAGTRVETAAIVSALHYWWTNKEFEEHHGHMKEFVPEMVLPFGKVSTVRRVAMTLPGIGWELSSRVADKFENVLQMVSAPVEEWETIPGIGNGIATKAVRELRGLE</sequence>
<accession>A0A6M3IKH0</accession>
<feature type="domain" description="ERCC4" evidence="1">
    <location>
        <begin position="14"/>
        <end position="152"/>
    </location>
</feature>
<dbReference type="SUPFAM" id="SSF52980">
    <property type="entry name" value="Restriction endonuclease-like"/>
    <property type="match status" value="1"/>
</dbReference>
<dbReference type="GO" id="GO:0004518">
    <property type="term" value="F:nuclease activity"/>
    <property type="evidence" value="ECO:0007669"/>
    <property type="project" value="InterPro"/>
</dbReference>
<reference evidence="2" key="1">
    <citation type="submission" date="2020-03" db="EMBL/GenBank/DDBJ databases">
        <title>The deep terrestrial virosphere.</title>
        <authorList>
            <person name="Holmfeldt K."/>
            <person name="Nilsson E."/>
            <person name="Simone D."/>
            <person name="Lopez-Fernandez M."/>
            <person name="Wu X."/>
            <person name="de Brujin I."/>
            <person name="Lundin D."/>
            <person name="Andersson A."/>
            <person name="Bertilsson S."/>
            <person name="Dopson M."/>
        </authorList>
    </citation>
    <scope>NUCLEOTIDE SEQUENCE</scope>
    <source>
        <strain evidence="2">MM415B01627</strain>
    </source>
</reference>
<dbReference type="Pfam" id="PF02732">
    <property type="entry name" value="ERCC4"/>
    <property type="match status" value="1"/>
</dbReference>
<dbReference type="InterPro" id="IPR011335">
    <property type="entry name" value="Restrct_endonuc-II-like"/>
</dbReference>
<gene>
    <name evidence="2" type="ORF">MM415B01627_0010</name>
</gene>
<dbReference type="AlphaFoldDB" id="A0A6M3IKH0"/>
<organism evidence="2">
    <name type="scientific">viral metagenome</name>
    <dbReference type="NCBI Taxonomy" id="1070528"/>
    <lineage>
        <taxon>unclassified sequences</taxon>
        <taxon>metagenomes</taxon>
        <taxon>organismal metagenomes</taxon>
    </lineage>
</organism>
<dbReference type="Gene3D" id="1.10.150.20">
    <property type="entry name" value="5' to 3' exonuclease, C-terminal subdomain"/>
    <property type="match status" value="1"/>
</dbReference>
<dbReference type="GO" id="GO:0006259">
    <property type="term" value="P:DNA metabolic process"/>
    <property type="evidence" value="ECO:0007669"/>
    <property type="project" value="UniProtKB-ARBA"/>
</dbReference>
<dbReference type="InterPro" id="IPR006166">
    <property type="entry name" value="ERCC4_domain"/>
</dbReference>
<proteinExistence type="predicted"/>
<dbReference type="Gene3D" id="3.40.50.10130">
    <property type="match status" value="1"/>
</dbReference>